<dbReference type="Pfam" id="PF18149">
    <property type="entry name" value="Helicase_PWI"/>
    <property type="match status" value="1"/>
</dbReference>
<evidence type="ECO:0000313" key="13">
    <source>
        <dbReference type="EMBL" id="TPX36711.1"/>
    </source>
</evidence>
<dbReference type="Pfam" id="PF21188">
    <property type="entry name" value="BRR2_plug"/>
    <property type="match status" value="1"/>
</dbReference>
<organism evidence="13 14">
    <name type="scientific">Synchytrium microbalum</name>
    <dbReference type="NCBI Taxonomy" id="1806994"/>
    <lineage>
        <taxon>Eukaryota</taxon>
        <taxon>Fungi</taxon>
        <taxon>Fungi incertae sedis</taxon>
        <taxon>Chytridiomycota</taxon>
        <taxon>Chytridiomycota incertae sedis</taxon>
        <taxon>Chytridiomycetes</taxon>
        <taxon>Synchytriales</taxon>
        <taxon>Synchytriaceae</taxon>
        <taxon>Synchytrium</taxon>
    </lineage>
</organism>
<dbReference type="InterPro" id="IPR057842">
    <property type="entry name" value="WH_MER3"/>
</dbReference>
<keyword evidence="3" id="KW-0677">Repeat</keyword>
<feature type="domain" description="Helicase ATP-binding" evidence="11">
    <location>
        <begin position="552"/>
        <end position="736"/>
    </location>
</feature>
<dbReference type="PROSITE" id="PS51192">
    <property type="entry name" value="HELICASE_ATP_BIND_1"/>
    <property type="match status" value="2"/>
</dbReference>
<dbReference type="Gene3D" id="1.10.150.20">
    <property type="entry name" value="5' to 3' exonuclease, C-terminal subdomain"/>
    <property type="match status" value="2"/>
</dbReference>
<dbReference type="InterPro" id="IPR035892">
    <property type="entry name" value="C2_domain_sf"/>
</dbReference>
<feature type="compositionally biased region" description="Basic and acidic residues" evidence="10">
    <location>
        <begin position="72"/>
        <end position="95"/>
    </location>
</feature>
<dbReference type="SMART" id="SM00973">
    <property type="entry name" value="Sec63"/>
    <property type="match status" value="2"/>
</dbReference>
<dbReference type="GO" id="GO:0003724">
    <property type="term" value="F:RNA helicase activity"/>
    <property type="evidence" value="ECO:0007669"/>
    <property type="project" value="UniProtKB-EC"/>
</dbReference>
<dbReference type="GO" id="GO:0003676">
    <property type="term" value="F:nucleic acid binding"/>
    <property type="evidence" value="ECO:0007669"/>
    <property type="project" value="InterPro"/>
</dbReference>
<dbReference type="InterPro" id="IPR050474">
    <property type="entry name" value="Hel308_SKI2-like"/>
</dbReference>
<dbReference type="Pfam" id="PF00270">
    <property type="entry name" value="DEAD"/>
    <property type="match status" value="2"/>
</dbReference>
<feature type="domain" description="Helicase C-terminal" evidence="12">
    <location>
        <begin position="747"/>
        <end position="981"/>
    </location>
</feature>
<keyword evidence="6" id="KW-0347">Helicase</keyword>
<dbReference type="PANTHER" id="PTHR47961:SF4">
    <property type="entry name" value="ACTIVATING SIGNAL COINTEGRATOR 1 COMPLEX SUBUNIT 3"/>
    <property type="match status" value="1"/>
</dbReference>
<dbReference type="InterPro" id="IPR011545">
    <property type="entry name" value="DEAD/DEAH_box_helicase_dom"/>
</dbReference>
<feature type="compositionally biased region" description="Acidic residues" evidence="10">
    <location>
        <begin position="238"/>
        <end position="268"/>
    </location>
</feature>
<dbReference type="Gene3D" id="2.60.40.150">
    <property type="entry name" value="C2 domain"/>
    <property type="match status" value="2"/>
</dbReference>
<dbReference type="EC" id="3.6.4.13" evidence="2"/>
<keyword evidence="14" id="KW-1185">Reference proteome</keyword>
<dbReference type="FunFam" id="1.10.3380.10:FF:000001">
    <property type="entry name" value="U5 small nuclear ribonucleoprotein helicase"/>
    <property type="match status" value="1"/>
</dbReference>
<proteinExistence type="predicted"/>
<evidence type="ECO:0000259" key="12">
    <source>
        <dbReference type="PROSITE" id="PS51194"/>
    </source>
</evidence>
<dbReference type="SMART" id="SM00382">
    <property type="entry name" value="AAA"/>
    <property type="match status" value="1"/>
</dbReference>
<dbReference type="InterPro" id="IPR014001">
    <property type="entry name" value="Helicase_ATP-bd"/>
</dbReference>
<evidence type="ECO:0000256" key="9">
    <source>
        <dbReference type="ARBA" id="ARBA00047984"/>
    </source>
</evidence>
<dbReference type="CDD" id="cd18795">
    <property type="entry name" value="SF2_C_Ski2"/>
    <property type="match status" value="2"/>
</dbReference>
<dbReference type="InterPro" id="IPR027417">
    <property type="entry name" value="P-loop_NTPase"/>
</dbReference>
<dbReference type="SUPFAM" id="SSF81296">
    <property type="entry name" value="E set domains"/>
    <property type="match status" value="1"/>
</dbReference>
<dbReference type="InterPro" id="IPR014756">
    <property type="entry name" value="Ig_E-set"/>
</dbReference>
<dbReference type="FunFam" id="1.10.150.20:FF:000013">
    <property type="entry name" value="U5 small nuclear ribonucleoprotein kDa helicase"/>
    <property type="match status" value="1"/>
</dbReference>
<gene>
    <name evidence="13" type="ORF">SmJEL517_g01209</name>
</gene>
<reference evidence="13 14" key="1">
    <citation type="journal article" date="2019" name="Sci. Rep.">
        <title>Comparative genomics of chytrid fungi reveal insights into the obligate biotrophic and pathogenic lifestyle of Synchytrium endobioticum.</title>
        <authorList>
            <person name="van de Vossenberg B.T.L.H."/>
            <person name="Warris S."/>
            <person name="Nguyen H.D.T."/>
            <person name="van Gent-Pelzer M.P.E."/>
            <person name="Joly D.L."/>
            <person name="van de Geest H.C."/>
            <person name="Bonants P.J.M."/>
            <person name="Smith D.S."/>
            <person name="Levesque C.A."/>
            <person name="van der Lee T.A.J."/>
        </authorList>
    </citation>
    <scope>NUCLEOTIDE SEQUENCE [LARGE SCALE GENOMIC DNA]</scope>
    <source>
        <strain evidence="13 14">JEL517</strain>
    </source>
</reference>
<dbReference type="FunFam" id="1.10.10.10:FF:000012">
    <property type="entry name" value="U5 small nuclear ribonucleoprotein helicase"/>
    <property type="match status" value="1"/>
</dbReference>
<evidence type="ECO:0000313" key="14">
    <source>
        <dbReference type="Proteomes" id="UP000319731"/>
    </source>
</evidence>
<feature type="region of interest" description="Disordered" evidence="10">
    <location>
        <begin position="238"/>
        <end position="299"/>
    </location>
</feature>
<dbReference type="FunFam" id="3.40.50.300:FF:000368">
    <property type="entry name" value="U5 small nuclear ribonucleoprotein 200 kDa helicase"/>
    <property type="match status" value="1"/>
</dbReference>
<dbReference type="CDD" id="cd18019">
    <property type="entry name" value="DEXHc_Brr2_1"/>
    <property type="match status" value="1"/>
</dbReference>
<evidence type="ECO:0000259" key="11">
    <source>
        <dbReference type="PROSITE" id="PS51192"/>
    </source>
</evidence>
<dbReference type="Pfam" id="PF23445">
    <property type="entry name" value="WHD_SNRNP200"/>
    <property type="match status" value="2"/>
</dbReference>
<comment type="catalytic activity">
    <reaction evidence="9">
        <text>ATP + H2O = ADP + phosphate + H(+)</text>
        <dbReference type="Rhea" id="RHEA:13065"/>
        <dbReference type="ChEBI" id="CHEBI:15377"/>
        <dbReference type="ChEBI" id="CHEBI:15378"/>
        <dbReference type="ChEBI" id="CHEBI:30616"/>
        <dbReference type="ChEBI" id="CHEBI:43474"/>
        <dbReference type="ChEBI" id="CHEBI:456216"/>
        <dbReference type="EC" id="3.6.4.13"/>
    </reaction>
</comment>
<dbReference type="Gene3D" id="3.40.50.300">
    <property type="entry name" value="P-loop containing nucleotide triphosphate hydrolases"/>
    <property type="match status" value="4"/>
</dbReference>
<sequence length="2237" mass="252214">MADKAQQATQYGYTANSNLVLQADRSALPRRDQEPSGESETLYGKIDPKKMGDRAQRTYGDEKARIDKKRKDREDKLHRQGHERELKKGKSKADKEKFMKGHGLDVLAATEDLEGVTYRPRTKDTAQTHQLMLYFMAEQLGDVPQDVIKGATDEVIQILKEETAKDFDKKRDIERLLQDIRGSATVLSSEKFAHLVGLGKKITDYRADEAAEAAAAVSADTGARKLDTMDDEYGVAVVFDEEEEDEDSDDEMEIKDDDDDEEEDEGQDAEATATLRTGNRDDEDEEGDENADDSTIIIRSQKISTRASGKSAASSSTESTVLKVHDVDAFWLQRMVVARVSNVNEAQDMTDRALRILETTPPSRLETQLLDIFGLGNFELVKLLISNRHIVLWCTRLAQAQTPEAKATIEARMRELGLDDILGKLASAPQERTDDGSRKIGGFMDVDMEDAGPGVAPAHQRVSGGLAPRQILDLESLVFSSGGHLMSNKKVKLPEGSFKRSKKGYEEVHVPAPKKTQANNIPLVPITDLPEWARPAFTGTKDLNPVQSKVFPTAFYSDENLLLCAPTGAGKTNVAMLTMLHEIGKHINPSTGKVDLDNFKIVYVAPMKALVQEMVGNFGLRLSPYGINVAELSGDRQLTKQQIAETQIIITTPEKWDIITRKATDRSYTNLVRLVIVDEIHLLHDERGPVLEAIVARTLRTVEQTQQPCRLVGLSATLPNYVDVAAFLRVDMKTGLFFFDGSFRPCPLKQQYIGITEKKATKRFQTMNEIAYEKVMEEAGKNQVLIFCHSRKETAKTAKALRDMALEKDTLMQILPADEASRRILQEEAPTVKNADLADILPYGFAIHHAGMTRADRTLVEDLFAGTHVKVLVSTATLAWGVNLPAHTVIIKGTQIYSPEKGRWVELSPQDILQMLGRAGRPQFDTFGEGIIITTNQELQYYLSLLNEQLPIESQLVSKLADTLNAEIVLGSIRNRDEAVQWLGYTYLYVRMLRNCTLYGISPDELKEDPVLLQHRVDLIHSAATVLDKHNLLKYDRKTGKFQVTELGRIAAHFYISHSSMATYNQHLKPTMSLIDLFRVFALSDEFKYIPVREEEKLELSKLLERVPIPVKEGIEEPTAKINVLLQAYISQLKLEGFALMSDMVYVTQSAGRILRAIFEICLKRGWAQLSRKALDMCKMVEKHMWLSMSPLRQFLGIPSLQKNVPQLLEIIKRFERKEFPWERYYDLNPQELGEFAGMPKAGNDIHRLVHQFPKLEIDAKVSPISRSMLKVELTITPDFQFDDAVHSNGLAESFWIFVEDADSENILFHDTFLLKKRYAGDAHQVDFYVPLYEPLPPNYFISVISDRWLHSEVRLPVSFKHLILPDKYPPHTELLDLQPLAVSALKNPLFERLYKDDVDRFNPIQTQVFNSLYNSDDNVLVGAPAGSGKTICAEFALLRLWAFSPRAHAVYMAPYESVVETLASEWKVKFGSLMGGKNIVTLTGDVTVDLKLLEKGDVIFTTPECWDNVSRRWKKRQRVQKVGLFIIDEIHLIGGSVGPVMEQVVSRMRYVAAQLGEDKSIPPEKRHKMRFVALSASLANARDVGEWIGAPPASVFNFHPNVRPVPLEIHIQGYNVPHFPSLMITMAKPTYLAITQLPRPSPTIIFVPSRKQCSLTANELLIFCAADDQPRRFLHVDEASLQPYVEKIDDKALAEVLPYGIGIYHEGLSKKDKKTVESLYETGALQLVIASREMSWGMSLDAHLVVVMGTQYYEGREHRYSDYPIADVLQMMGRASKTEGQDGGLCVLMCQAVKKDFYKKFLFEALPVESHLDRFLHDFFNAEVDARTIENKQDAVDYMTWTFLYRRMALNPNYYGMQGASHRHLSEKLSDLVESTLEELATSKCISVEGDDVSPVNLGMVAAYYYVHYATIETFALSLKATTKLRGLLEIVSHAAEYETIPIRHHEETVLNKIHDRLPVKLDKDFTSPHTKTNLLLQAHFSRIQLPADLESDQKLVLKKILSLIQACVDVISSAGWLPTALAAMELSQMCVQAMWDRDSALRQVPHLTSDAIERLKALKVETVYDLIEMDDDDRVNALQIDDRRLMEVARFTNRYPNIDVSFEVDEETVAQGGVVTGRVKLVREGDDNEEEATKKNEVGPVIAPFYPSRKDESWWLVVGDPRDKTLLWIKRTTLQWKADVKMEFVVPDGMPVGKAGLQLFLMCDSYSGCDQEFELKINVTEGEGSEDEDGMEVDG</sequence>
<dbReference type="SMART" id="SM00490">
    <property type="entry name" value="HELICc"/>
    <property type="match status" value="2"/>
</dbReference>
<dbReference type="PANTHER" id="PTHR47961">
    <property type="entry name" value="DNA POLYMERASE THETA, PUTATIVE (AFU_ORTHOLOGUE AFUA_1G05260)-RELATED"/>
    <property type="match status" value="1"/>
</dbReference>
<dbReference type="EMBL" id="QEAO01000004">
    <property type="protein sequence ID" value="TPX36711.1"/>
    <property type="molecule type" value="Genomic_DNA"/>
</dbReference>
<evidence type="ECO:0000256" key="3">
    <source>
        <dbReference type="ARBA" id="ARBA00022737"/>
    </source>
</evidence>
<dbReference type="FunFam" id="2.60.40.150:FF:000004">
    <property type="entry name" value="RNA helicase, activating signal cointegrator 1"/>
    <property type="match status" value="1"/>
</dbReference>
<dbReference type="SUPFAM" id="SSF158702">
    <property type="entry name" value="Sec63 N-terminal domain-like"/>
    <property type="match status" value="2"/>
</dbReference>
<dbReference type="SUPFAM" id="SSF52540">
    <property type="entry name" value="P-loop containing nucleoside triphosphate hydrolases"/>
    <property type="match status" value="3"/>
</dbReference>
<dbReference type="GO" id="GO:0003678">
    <property type="term" value="F:DNA helicase activity"/>
    <property type="evidence" value="ECO:0007669"/>
    <property type="project" value="TreeGrafter"/>
</dbReference>
<comment type="caution">
    <text evidence="13">The sequence shown here is derived from an EMBL/GenBank/DDBJ whole genome shotgun (WGS) entry which is preliminary data.</text>
</comment>
<evidence type="ECO:0000256" key="10">
    <source>
        <dbReference type="SAM" id="MobiDB-lite"/>
    </source>
</evidence>
<dbReference type="InterPro" id="IPR048863">
    <property type="entry name" value="BRR2_plug"/>
</dbReference>
<evidence type="ECO:0000256" key="6">
    <source>
        <dbReference type="ARBA" id="ARBA00022806"/>
    </source>
</evidence>
<dbReference type="FunFam" id="3.40.50.300:FF:000102">
    <property type="entry name" value="RNA helicase, activating signal cointegrator 1"/>
    <property type="match status" value="1"/>
</dbReference>
<protein>
    <recommendedName>
        <fullName evidence="2">RNA helicase</fullName>
        <ecNumber evidence="2">3.6.4.13</ecNumber>
    </recommendedName>
</protein>
<dbReference type="InterPro" id="IPR036388">
    <property type="entry name" value="WH-like_DNA-bd_sf"/>
</dbReference>
<dbReference type="InterPro" id="IPR041094">
    <property type="entry name" value="Brr2_helicase_PWI"/>
</dbReference>
<dbReference type="FunFam" id="2.60.40.150:FF:000133">
    <property type="entry name" value="Pre-mRNA splicing helicase, putative"/>
    <property type="match status" value="1"/>
</dbReference>
<dbReference type="PROSITE" id="PS51194">
    <property type="entry name" value="HELICASE_CTER"/>
    <property type="match status" value="1"/>
</dbReference>
<dbReference type="GeneID" id="42002434"/>
<dbReference type="SUPFAM" id="SSF46785">
    <property type="entry name" value="Winged helix' DNA-binding domain"/>
    <property type="match status" value="2"/>
</dbReference>
<dbReference type="FunFam" id="1.10.3380.10:FF:000002">
    <property type="entry name" value="Activating signal cointegrator 1 complex subunit 3"/>
    <property type="match status" value="1"/>
</dbReference>
<dbReference type="Proteomes" id="UP000319731">
    <property type="component" value="Unassembled WGS sequence"/>
</dbReference>
<dbReference type="Pfam" id="PF02889">
    <property type="entry name" value="Sec63"/>
    <property type="match status" value="2"/>
</dbReference>
<dbReference type="Gene3D" id="1.10.10.10">
    <property type="entry name" value="Winged helix-like DNA-binding domain superfamily/Winged helix DNA-binding domain"/>
    <property type="match status" value="2"/>
</dbReference>
<dbReference type="InterPro" id="IPR001650">
    <property type="entry name" value="Helicase_C-like"/>
</dbReference>
<keyword evidence="7" id="KW-0067">ATP-binding</keyword>
<keyword evidence="8" id="KW-0539">Nucleus</keyword>
<dbReference type="FunFam" id="3.40.50.300:FF:000062">
    <property type="entry name" value="U5 small nuclear ribonucleoprotein helicase"/>
    <property type="match status" value="1"/>
</dbReference>
<dbReference type="GO" id="GO:0000393">
    <property type="term" value="P:spliceosomal conformational changes to generate catalytic conformation"/>
    <property type="evidence" value="ECO:0007669"/>
    <property type="project" value="UniProtKB-ARBA"/>
</dbReference>
<dbReference type="GO" id="GO:0016787">
    <property type="term" value="F:hydrolase activity"/>
    <property type="evidence" value="ECO:0007669"/>
    <property type="project" value="UniProtKB-KW"/>
</dbReference>
<dbReference type="FunFam" id="1.10.10.10:FF:000024">
    <property type="entry name" value="U5 small nuclear ribonucleoprotein helicase"/>
    <property type="match status" value="1"/>
</dbReference>
<dbReference type="STRING" id="1806994.A0A507CB68"/>
<evidence type="ECO:0000256" key="4">
    <source>
        <dbReference type="ARBA" id="ARBA00022741"/>
    </source>
</evidence>
<name>A0A507CB68_9FUNG</name>
<feature type="domain" description="Helicase ATP-binding" evidence="11">
    <location>
        <begin position="1411"/>
        <end position="1597"/>
    </location>
</feature>
<comment type="subcellular location">
    <subcellularLocation>
        <location evidence="1">Nucleus</location>
    </subcellularLocation>
</comment>
<dbReference type="SMART" id="SM00487">
    <property type="entry name" value="DEXDc"/>
    <property type="match status" value="2"/>
</dbReference>
<keyword evidence="5" id="KW-0378">Hydrolase</keyword>
<dbReference type="InterPro" id="IPR004179">
    <property type="entry name" value="Sec63-dom"/>
</dbReference>
<evidence type="ECO:0000256" key="2">
    <source>
        <dbReference type="ARBA" id="ARBA00012552"/>
    </source>
</evidence>
<feature type="compositionally biased region" description="Polar residues" evidence="10">
    <location>
        <begin position="1"/>
        <end position="20"/>
    </location>
</feature>
<accession>A0A507CB68</accession>
<dbReference type="FunFam" id="3.40.50.300:FF:000254">
    <property type="entry name" value="U5 small nuclear ribonucleoprotein helicase"/>
    <property type="match status" value="1"/>
</dbReference>
<feature type="region of interest" description="Disordered" evidence="10">
    <location>
        <begin position="1"/>
        <end position="95"/>
    </location>
</feature>
<dbReference type="Gene3D" id="1.10.3380.10">
    <property type="entry name" value="Sec63 N-terminal domain-like domain"/>
    <property type="match status" value="2"/>
</dbReference>
<evidence type="ECO:0000256" key="8">
    <source>
        <dbReference type="ARBA" id="ARBA00023242"/>
    </source>
</evidence>
<dbReference type="CDD" id="cd18021">
    <property type="entry name" value="DEXHc_Brr2_2"/>
    <property type="match status" value="1"/>
</dbReference>
<dbReference type="GO" id="GO:0005524">
    <property type="term" value="F:ATP binding"/>
    <property type="evidence" value="ECO:0007669"/>
    <property type="project" value="UniProtKB-KW"/>
</dbReference>
<dbReference type="GO" id="GO:0005682">
    <property type="term" value="C:U5 snRNP"/>
    <property type="evidence" value="ECO:0007669"/>
    <property type="project" value="UniProtKB-ARBA"/>
</dbReference>
<dbReference type="InterPro" id="IPR003593">
    <property type="entry name" value="AAA+_ATPase"/>
</dbReference>
<dbReference type="RefSeq" id="XP_031026925.1">
    <property type="nucleotide sequence ID" value="XM_031167137.1"/>
</dbReference>
<dbReference type="PIRSF" id="PIRSF039073">
    <property type="entry name" value="BRR2"/>
    <property type="match status" value="1"/>
</dbReference>
<keyword evidence="4" id="KW-0547">Nucleotide-binding</keyword>
<evidence type="ECO:0000256" key="7">
    <source>
        <dbReference type="ARBA" id="ARBA00022840"/>
    </source>
</evidence>
<dbReference type="FunFam" id="1.10.150.20:FF:000004">
    <property type="entry name" value="U5 small nuclear ribonucleoprotein helicase"/>
    <property type="match status" value="1"/>
</dbReference>
<evidence type="ECO:0000256" key="5">
    <source>
        <dbReference type="ARBA" id="ARBA00022801"/>
    </source>
</evidence>
<dbReference type="GO" id="GO:0000712">
    <property type="term" value="P:resolution of meiotic recombination intermediates"/>
    <property type="evidence" value="ECO:0007669"/>
    <property type="project" value="TreeGrafter"/>
</dbReference>
<dbReference type="Pfam" id="PF00271">
    <property type="entry name" value="Helicase_C"/>
    <property type="match status" value="1"/>
</dbReference>
<evidence type="ECO:0000256" key="1">
    <source>
        <dbReference type="ARBA" id="ARBA00004123"/>
    </source>
</evidence>
<feature type="compositionally biased region" description="Acidic residues" evidence="10">
    <location>
        <begin position="281"/>
        <end position="292"/>
    </location>
</feature>
<dbReference type="OrthoDB" id="5575at2759"/>
<dbReference type="InterPro" id="IPR036390">
    <property type="entry name" value="WH_DNA-bd_sf"/>
</dbReference>
<feature type="compositionally biased region" description="Basic and acidic residues" evidence="10">
    <location>
        <begin position="46"/>
        <end position="65"/>
    </location>
</feature>